<dbReference type="Proteomes" id="UP001143856">
    <property type="component" value="Unassembled WGS sequence"/>
</dbReference>
<protein>
    <submittedName>
        <fullName evidence="1">Uncharacterized protein</fullName>
    </submittedName>
</protein>
<dbReference type="EMBL" id="JAPDGR010000999">
    <property type="protein sequence ID" value="KAJ2986086.1"/>
    <property type="molecule type" value="Genomic_DNA"/>
</dbReference>
<keyword evidence="2" id="KW-1185">Reference proteome</keyword>
<evidence type="ECO:0000313" key="1">
    <source>
        <dbReference type="EMBL" id="KAJ2986086.1"/>
    </source>
</evidence>
<name>A0ACC1P503_9PEZI</name>
<evidence type="ECO:0000313" key="2">
    <source>
        <dbReference type="Proteomes" id="UP001143856"/>
    </source>
</evidence>
<proteinExistence type="predicted"/>
<organism evidence="1 2">
    <name type="scientific">Xylaria curta</name>
    <dbReference type="NCBI Taxonomy" id="42375"/>
    <lineage>
        <taxon>Eukaryota</taxon>
        <taxon>Fungi</taxon>
        <taxon>Dikarya</taxon>
        <taxon>Ascomycota</taxon>
        <taxon>Pezizomycotina</taxon>
        <taxon>Sordariomycetes</taxon>
        <taxon>Xylariomycetidae</taxon>
        <taxon>Xylariales</taxon>
        <taxon>Xylariaceae</taxon>
        <taxon>Xylaria</taxon>
    </lineage>
</organism>
<accession>A0ACC1P503</accession>
<gene>
    <name evidence="1" type="ORF">NUW58_g5200</name>
</gene>
<sequence>MKFIIALFVASLASSSPAGFPFVLPCSSISGTPCRCPFGTDYAESVTTAIIGAKARDVEDLTNDFFDPAWAGLVVRSVQGPNNFPGLSIRDLNITTSVGNYIVSERLIFRFVWPDGSFEQRSEQRGIVPYLSGNGSFSGHWLTLKSDRIFENQTLIRFSIYACQTGHPINFSAAHQLALSNVTGILATAGLLPGISTDPVSAQLF</sequence>
<reference evidence="1" key="1">
    <citation type="submission" date="2022-10" db="EMBL/GenBank/DDBJ databases">
        <title>Genome Sequence of Xylaria curta.</title>
        <authorList>
            <person name="Buettner E."/>
        </authorList>
    </citation>
    <scope>NUCLEOTIDE SEQUENCE</scope>
    <source>
        <strain evidence="1">Babe10</strain>
    </source>
</reference>
<comment type="caution">
    <text evidence="1">The sequence shown here is derived from an EMBL/GenBank/DDBJ whole genome shotgun (WGS) entry which is preliminary data.</text>
</comment>